<dbReference type="InterPro" id="IPR002110">
    <property type="entry name" value="Ankyrin_rpt"/>
</dbReference>
<keyword evidence="3" id="KW-1185">Reference proteome</keyword>
<reference evidence="2 3" key="1">
    <citation type="submission" date="2024-02" db="EMBL/GenBank/DDBJ databases">
        <authorList>
            <person name="Chen Y."/>
            <person name="Shah S."/>
            <person name="Dougan E. K."/>
            <person name="Thang M."/>
            <person name="Chan C."/>
        </authorList>
    </citation>
    <scope>NUCLEOTIDE SEQUENCE [LARGE SCALE GENOMIC DNA]</scope>
</reference>
<dbReference type="Pfam" id="PF12796">
    <property type="entry name" value="Ank_2"/>
    <property type="match status" value="1"/>
</dbReference>
<dbReference type="Gene3D" id="1.25.40.20">
    <property type="entry name" value="Ankyrin repeat-containing domain"/>
    <property type="match status" value="1"/>
</dbReference>
<evidence type="ECO:0000313" key="3">
    <source>
        <dbReference type="Proteomes" id="UP001642464"/>
    </source>
</evidence>
<dbReference type="InterPro" id="IPR036770">
    <property type="entry name" value="Ankyrin_rpt-contain_sf"/>
</dbReference>
<dbReference type="PROSITE" id="PS50088">
    <property type="entry name" value="ANK_REPEAT"/>
    <property type="match status" value="1"/>
</dbReference>
<name>A0ABP0NSD7_9DINO</name>
<organism evidence="2 3">
    <name type="scientific">Durusdinium trenchii</name>
    <dbReference type="NCBI Taxonomy" id="1381693"/>
    <lineage>
        <taxon>Eukaryota</taxon>
        <taxon>Sar</taxon>
        <taxon>Alveolata</taxon>
        <taxon>Dinophyceae</taxon>
        <taxon>Suessiales</taxon>
        <taxon>Symbiodiniaceae</taxon>
        <taxon>Durusdinium</taxon>
    </lineage>
</organism>
<accession>A0ABP0NSD7</accession>
<dbReference type="SUPFAM" id="SSF48403">
    <property type="entry name" value="Ankyrin repeat"/>
    <property type="match status" value="1"/>
</dbReference>
<evidence type="ECO:0000256" key="1">
    <source>
        <dbReference type="PROSITE-ProRule" id="PRU00023"/>
    </source>
</evidence>
<gene>
    <name evidence="2" type="ORF">SCF082_LOCUS33563</name>
</gene>
<feature type="repeat" description="ANK" evidence="1">
    <location>
        <begin position="93"/>
        <end position="125"/>
    </location>
</feature>
<proteinExistence type="predicted"/>
<sequence length="142" mass="15449">MELRCFGISGDLVATVTDGASGQALRCQLSKQLQIPRQRLRVVDMERPDEVQVVILPLCHGEIHELVQAVEENDHLAAQVLLENLQDPNDFDGTRTPLQAAARLGDTDGALLLLEAGARLDLPDAQGRTPLMLAVSMNMASR</sequence>
<dbReference type="Proteomes" id="UP001642464">
    <property type="component" value="Unassembled WGS sequence"/>
</dbReference>
<keyword evidence="1" id="KW-0040">ANK repeat</keyword>
<dbReference type="EMBL" id="CAXAMM010030001">
    <property type="protein sequence ID" value="CAK9065704.1"/>
    <property type="molecule type" value="Genomic_DNA"/>
</dbReference>
<evidence type="ECO:0000313" key="2">
    <source>
        <dbReference type="EMBL" id="CAK9065704.1"/>
    </source>
</evidence>
<dbReference type="PROSITE" id="PS50297">
    <property type="entry name" value="ANK_REP_REGION"/>
    <property type="match status" value="1"/>
</dbReference>
<comment type="caution">
    <text evidence="2">The sequence shown here is derived from an EMBL/GenBank/DDBJ whole genome shotgun (WGS) entry which is preliminary data.</text>
</comment>
<protein>
    <submittedName>
        <fullName evidence="2">Uncharacterized protein</fullName>
    </submittedName>
</protein>